<organism evidence="2 3">
    <name type="scientific">Neocallimastix californiae</name>
    <dbReference type="NCBI Taxonomy" id="1754190"/>
    <lineage>
        <taxon>Eukaryota</taxon>
        <taxon>Fungi</taxon>
        <taxon>Fungi incertae sedis</taxon>
        <taxon>Chytridiomycota</taxon>
        <taxon>Chytridiomycota incertae sedis</taxon>
        <taxon>Neocallimastigomycetes</taxon>
        <taxon>Neocallimastigales</taxon>
        <taxon>Neocallimastigaceae</taxon>
        <taxon>Neocallimastix</taxon>
    </lineage>
</organism>
<dbReference type="EMBL" id="MCOG01000162">
    <property type="protein sequence ID" value="ORY32955.1"/>
    <property type="molecule type" value="Genomic_DNA"/>
</dbReference>
<gene>
    <name evidence="2" type="ORF">LY90DRAFT_673448</name>
</gene>
<feature type="transmembrane region" description="Helical" evidence="1">
    <location>
        <begin position="290"/>
        <end position="314"/>
    </location>
</feature>
<keyword evidence="1" id="KW-0812">Transmembrane</keyword>
<accession>A0A1Y2BFV5</accession>
<keyword evidence="3" id="KW-1185">Reference proteome</keyword>
<keyword evidence="1" id="KW-0472">Membrane</keyword>
<evidence type="ECO:0000256" key="1">
    <source>
        <dbReference type="SAM" id="Phobius"/>
    </source>
</evidence>
<name>A0A1Y2BFV5_9FUNG</name>
<evidence type="ECO:0000313" key="2">
    <source>
        <dbReference type="EMBL" id="ORY32955.1"/>
    </source>
</evidence>
<comment type="caution">
    <text evidence="2">The sequence shown here is derived from an EMBL/GenBank/DDBJ whole genome shotgun (WGS) entry which is preliminary data.</text>
</comment>
<reference evidence="2 3" key="1">
    <citation type="submission" date="2016-08" db="EMBL/GenBank/DDBJ databases">
        <title>A Parts List for Fungal Cellulosomes Revealed by Comparative Genomics.</title>
        <authorList>
            <consortium name="DOE Joint Genome Institute"/>
            <person name="Haitjema C.H."/>
            <person name="Gilmore S.P."/>
            <person name="Henske J.K."/>
            <person name="Solomon K.V."/>
            <person name="De Groot R."/>
            <person name="Kuo A."/>
            <person name="Mondo S.J."/>
            <person name="Salamov A.A."/>
            <person name="Labutti K."/>
            <person name="Zhao Z."/>
            <person name="Chiniquy J."/>
            <person name="Barry K."/>
            <person name="Brewer H.M."/>
            <person name="Purvine S.O."/>
            <person name="Wright A.T."/>
            <person name="Boxma B."/>
            <person name="Van Alen T."/>
            <person name="Hackstein J.H."/>
            <person name="Baker S.E."/>
            <person name="Grigoriev I.V."/>
            <person name="O'Malley M.A."/>
        </authorList>
    </citation>
    <scope>NUCLEOTIDE SEQUENCE [LARGE SCALE GENOMIC DNA]</scope>
    <source>
        <strain evidence="2 3">G1</strain>
    </source>
</reference>
<feature type="transmembrane region" description="Helical" evidence="1">
    <location>
        <begin position="196"/>
        <end position="218"/>
    </location>
</feature>
<sequence>MLTNEQIEKYNITSDSLNLYNTVNKYYFIEPGEKADYWRWVVSKGTSLDCYVIYMNDFNKQPIMKLNAKIDIVRNIIYAFIKPVQSQFFYWTLLLLIIHKFNFKKPIMKLILYHYVFRTLGDIVDGLCNGFIKHYFSISATGECANDIGNTERSPLKWFISRQINSFFWYIGEIIGDWYPLLRTKAVARDKSSLRYVYITCILFNITKISIPISQFFLSPTSLYTKEGVYDNAHVEGYYNYYWFIQVAIIVASLLYDLSVYMALKKNLFDKSVGEFGFLKKFRTISEYRIVVSALIGCIGLPVSLVTAIAKVALYNNQYKELNFTIEDFRTVVNNVQYMMIFIDQILLIRSKDDSTVETYGGSNNSYNGGNMSSNGYQFSSKSNKIDSKKAMSKFGNSNSSFVNSNQNLLKNYTYSGIGNTNNFGMLSNSNYYLRNDSKDSMLESMIDVKENQNNWNYN</sequence>
<protein>
    <submittedName>
        <fullName evidence="2">Uncharacterized protein</fullName>
    </submittedName>
</protein>
<evidence type="ECO:0000313" key="3">
    <source>
        <dbReference type="Proteomes" id="UP000193920"/>
    </source>
</evidence>
<dbReference type="OrthoDB" id="10382912at2759"/>
<feature type="transmembrane region" description="Helical" evidence="1">
    <location>
        <begin position="238"/>
        <end position="256"/>
    </location>
</feature>
<dbReference type="AlphaFoldDB" id="A0A1Y2BFV5"/>
<dbReference type="Proteomes" id="UP000193920">
    <property type="component" value="Unassembled WGS sequence"/>
</dbReference>
<proteinExistence type="predicted"/>
<keyword evidence="1" id="KW-1133">Transmembrane helix</keyword>